<feature type="compositionally biased region" description="Polar residues" evidence="1">
    <location>
        <begin position="101"/>
        <end position="125"/>
    </location>
</feature>
<accession>A0ABY5VK31</accession>
<feature type="region of interest" description="Disordered" evidence="1">
    <location>
        <begin position="94"/>
        <end position="140"/>
    </location>
</feature>
<feature type="transmembrane region" description="Helical" evidence="2">
    <location>
        <begin position="16"/>
        <end position="34"/>
    </location>
</feature>
<reference evidence="3" key="1">
    <citation type="journal article" date="2022" name="Cell">
        <title>Design, construction, and in vivo augmentation of a complex gut microbiome.</title>
        <authorList>
            <person name="Cheng A.G."/>
            <person name="Ho P.Y."/>
            <person name="Aranda-Diaz A."/>
            <person name="Jain S."/>
            <person name="Yu F.B."/>
            <person name="Meng X."/>
            <person name="Wang M."/>
            <person name="Iakiviak M."/>
            <person name="Nagashima K."/>
            <person name="Zhao A."/>
            <person name="Murugkar P."/>
            <person name="Patil A."/>
            <person name="Atabakhsh K."/>
            <person name="Weakley A."/>
            <person name="Yan J."/>
            <person name="Brumbaugh A.R."/>
            <person name="Higginbottom S."/>
            <person name="Dimas A."/>
            <person name="Shiver A.L."/>
            <person name="Deutschbauer A."/>
            <person name="Neff N."/>
            <person name="Sonnenburg J.L."/>
            <person name="Huang K.C."/>
            <person name="Fischbach M.A."/>
        </authorList>
    </citation>
    <scope>NUCLEOTIDE SEQUENCE</scope>
    <source>
        <strain evidence="3">DSM 19829</strain>
    </source>
</reference>
<proteinExistence type="predicted"/>
<protein>
    <submittedName>
        <fullName evidence="3">Stage III sporulation protein AG</fullName>
    </submittedName>
</protein>
<keyword evidence="4" id="KW-1185">Reference proteome</keyword>
<keyword evidence="2" id="KW-0812">Transmembrane</keyword>
<evidence type="ECO:0000256" key="1">
    <source>
        <dbReference type="SAM" id="MobiDB-lite"/>
    </source>
</evidence>
<evidence type="ECO:0000313" key="3">
    <source>
        <dbReference type="EMBL" id="UWP59883.1"/>
    </source>
</evidence>
<dbReference type="EMBL" id="CP102290">
    <property type="protein sequence ID" value="UWP59883.1"/>
    <property type="molecule type" value="Genomic_DNA"/>
</dbReference>
<organism evidence="3 4">
    <name type="scientific">Ruminococcus gauvreauii</name>
    <dbReference type="NCBI Taxonomy" id="438033"/>
    <lineage>
        <taxon>Bacteria</taxon>
        <taxon>Bacillati</taxon>
        <taxon>Bacillota</taxon>
        <taxon>Clostridia</taxon>
        <taxon>Eubacteriales</taxon>
        <taxon>Oscillospiraceae</taxon>
        <taxon>Ruminococcus</taxon>
    </lineage>
</organism>
<evidence type="ECO:0000256" key="2">
    <source>
        <dbReference type="SAM" id="Phobius"/>
    </source>
</evidence>
<evidence type="ECO:0000313" key="4">
    <source>
        <dbReference type="Proteomes" id="UP001060164"/>
    </source>
</evidence>
<keyword evidence="2" id="KW-1133">Transmembrane helix</keyword>
<sequence>MKERIRTRIKELKKEQILVFVLILGLLIVVLLPTKKTKVTKPEEEAGTPVQEAEIQEETIQKQLERQLVETLQQVEGVGAVTAAITLETTGRKIVEKDTPANDSMTSQEDSQGGKQDSKNSSSEEATVYQKDGEGNQTPYVVSETTPEIRGVVVVAQGGNDPVIVQQIQEAVMALFHVDAHKIKVMKMK</sequence>
<dbReference type="Proteomes" id="UP001060164">
    <property type="component" value="Chromosome"/>
</dbReference>
<dbReference type="RefSeq" id="WP_028528069.1">
    <property type="nucleotide sequence ID" value="NZ_CABLBR010000007.1"/>
</dbReference>
<name>A0ABY5VK31_9FIRM</name>
<keyword evidence="2" id="KW-0472">Membrane</keyword>
<gene>
    <name evidence="3" type="ORF">NQ502_02125</name>
</gene>